<dbReference type="PROSITE" id="PS51257">
    <property type="entry name" value="PROKAR_LIPOPROTEIN"/>
    <property type="match status" value="1"/>
</dbReference>
<organism evidence="1 2">
    <name type="scientific">Candidatus Methylospira mobilis</name>
    <dbReference type="NCBI Taxonomy" id="1808979"/>
    <lineage>
        <taxon>Bacteria</taxon>
        <taxon>Pseudomonadati</taxon>
        <taxon>Pseudomonadota</taxon>
        <taxon>Gammaproteobacteria</taxon>
        <taxon>Methylococcales</taxon>
        <taxon>Methylococcaceae</taxon>
        <taxon>Candidatus Methylospira</taxon>
    </lineage>
</organism>
<dbReference type="InParanoid" id="A0A5Q0BN97"/>
<evidence type="ECO:0000313" key="2">
    <source>
        <dbReference type="Proteomes" id="UP000325755"/>
    </source>
</evidence>
<dbReference type="EMBL" id="CP044205">
    <property type="protein sequence ID" value="QFY43226.1"/>
    <property type="molecule type" value="Genomic_DNA"/>
</dbReference>
<proteinExistence type="predicted"/>
<gene>
    <name evidence="1" type="ORF">F6R98_11840</name>
</gene>
<dbReference type="KEGG" id="mmob:F6R98_11840"/>
<name>A0A5Q0BN97_9GAMM</name>
<keyword evidence="2" id="KW-1185">Reference proteome</keyword>
<dbReference type="AlphaFoldDB" id="A0A5Q0BN97"/>
<reference evidence="1 2" key="1">
    <citation type="submission" date="2019-09" db="EMBL/GenBank/DDBJ databases">
        <title>Ecophysiology of the spiral-shaped methanotroph Methylospira mobilis as revealed by the complete genome sequence.</title>
        <authorList>
            <person name="Oshkin I.Y."/>
            <person name="Dedysh S.N."/>
            <person name="Miroshnikov K."/>
            <person name="Danilova O.V."/>
            <person name="Hakobyan A."/>
            <person name="Liesack W."/>
        </authorList>
    </citation>
    <scope>NUCLEOTIDE SEQUENCE [LARGE SCALE GENOMIC DNA]</scope>
    <source>
        <strain evidence="1 2">Shm1</strain>
    </source>
</reference>
<evidence type="ECO:0000313" key="1">
    <source>
        <dbReference type="EMBL" id="QFY43226.1"/>
    </source>
</evidence>
<accession>A0A5Q0BN97</accession>
<dbReference type="Proteomes" id="UP000325755">
    <property type="component" value="Chromosome"/>
</dbReference>
<protein>
    <submittedName>
        <fullName evidence="1">Uncharacterized protein</fullName>
    </submittedName>
</protein>
<sequence>MRIDFNFKIVLCGILLLIMAGCASVLSVDPNDAPAVNEAVQVERDTFKGVTYFRGPAITGTGDAAGNGGGFKFQVQRLLIRT</sequence>
<dbReference type="RefSeq" id="WP_153249207.1">
    <property type="nucleotide sequence ID" value="NZ_CP044205.1"/>
</dbReference>